<accession>A0AAF0TV41</accession>
<reference evidence="2" key="1">
    <citation type="submission" date="2023-08" db="EMBL/GenBank/DDBJ databases">
        <title>A de novo genome assembly of Solanum verrucosum Schlechtendal, a Mexican diploid species geographically isolated from the other diploid A-genome species in potato relatives.</title>
        <authorList>
            <person name="Hosaka K."/>
        </authorList>
    </citation>
    <scope>NUCLEOTIDE SEQUENCE</scope>
    <source>
        <tissue evidence="2">Young leaves</tissue>
    </source>
</reference>
<evidence type="ECO:0000256" key="1">
    <source>
        <dbReference type="SAM" id="MobiDB-lite"/>
    </source>
</evidence>
<dbReference type="EMBL" id="CP133617">
    <property type="protein sequence ID" value="WMV33354.1"/>
    <property type="molecule type" value="Genomic_DNA"/>
</dbReference>
<keyword evidence="3" id="KW-1185">Reference proteome</keyword>
<name>A0AAF0TV41_SOLVR</name>
<feature type="region of interest" description="Disordered" evidence="1">
    <location>
        <begin position="69"/>
        <end position="112"/>
    </location>
</feature>
<dbReference type="Proteomes" id="UP001234989">
    <property type="component" value="Chromosome 6"/>
</dbReference>
<dbReference type="AlphaFoldDB" id="A0AAF0TV41"/>
<evidence type="ECO:0000313" key="2">
    <source>
        <dbReference type="EMBL" id="WMV33354.1"/>
    </source>
</evidence>
<proteinExistence type="predicted"/>
<gene>
    <name evidence="2" type="ORF">MTR67_026739</name>
</gene>
<sequence>MRKEEKEQELSRSSRITCGFCQGLIPMSSGSPTEGLVWVPIMMVWVMKNLVSEPRPAVPVNAPAEESIARGCGRGRGRERARGRGHGRVVPAKDEVPVENVPQNESPPVHHEEIEEDIKVETLRRWDKRKRYKLRLQMFLP</sequence>
<evidence type="ECO:0000313" key="3">
    <source>
        <dbReference type="Proteomes" id="UP001234989"/>
    </source>
</evidence>
<protein>
    <submittedName>
        <fullName evidence="2">Uncharacterized protein</fullName>
    </submittedName>
</protein>
<organism evidence="2 3">
    <name type="scientific">Solanum verrucosum</name>
    <dbReference type="NCBI Taxonomy" id="315347"/>
    <lineage>
        <taxon>Eukaryota</taxon>
        <taxon>Viridiplantae</taxon>
        <taxon>Streptophyta</taxon>
        <taxon>Embryophyta</taxon>
        <taxon>Tracheophyta</taxon>
        <taxon>Spermatophyta</taxon>
        <taxon>Magnoliopsida</taxon>
        <taxon>eudicotyledons</taxon>
        <taxon>Gunneridae</taxon>
        <taxon>Pentapetalae</taxon>
        <taxon>asterids</taxon>
        <taxon>lamiids</taxon>
        <taxon>Solanales</taxon>
        <taxon>Solanaceae</taxon>
        <taxon>Solanoideae</taxon>
        <taxon>Solaneae</taxon>
        <taxon>Solanum</taxon>
    </lineage>
</organism>